<name>A0ABV6M582_9ACTN</name>
<evidence type="ECO:0000256" key="4">
    <source>
        <dbReference type="ARBA" id="ARBA00022827"/>
    </source>
</evidence>
<proteinExistence type="inferred from homology"/>
<dbReference type="Gene3D" id="3.30.410.40">
    <property type="match status" value="1"/>
</dbReference>
<evidence type="ECO:0000259" key="6">
    <source>
        <dbReference type="Pfam" id="PF05199"/>
    </source>
</evidence>
<dbReference type="InterPro" id="IPR007867">
    <property type="entry name" value="GMC_OxRtase_C"/>
</dbReference>
<dbReference type="Gene3D" id="3.50.50.60">
    <property type="entry name" value="FAD/NAD(P)-binding domain"/>
    <property type="match status" value="1"/>
</dbReference>
<dbReference type="InterPro" id="IPR000172">
    <property type="entry name" value="GMC_OxRdtase_N"/>
</dbReference>
<dbReference type="RefSeq" id="WP_377252921.1">
    <property type="nucleotide sequence ID" value="NZ_JBHLUH010000039.1"/>
</dbReference>
<dbReference type="InterPro" id="IPR036188">
    <property type="entry name" value="FAD/NAD-bd_sf"/>
</dbReference>
<sequence length="518" mass="56597">MSAVRRYDDIVIGAGSSGVPLAARLSEDPTRQVALVEAGPDYPTAEQTPHDLLNGGLMSLVHHNWRFEAEITTGRRVGYPQGRVIGGSSAVGNTVCIRGMPGDYDEWAAAGNPAWSWEQTLPYFRMLEDDLDFGGEFHGKGGPTPIRRYRPDELVPVQQSFLEACLEAGFPLCEDHNDPDSTGVGPMPSNRSRADVTMRVSTATAYLPAARARENFTVVPDAVVNRVLFEGGRACGVELLSGSTPHELRGRRVILAAGVVNSPAILLRSGIGPADELRRLGIDVRADLAGVGEGLVDQPRVGVFLTPKPGEENFDLPTSQMVMRTTSAMGGERNDMYYAMVSHFDLTRQFTGLRQYAEGPRVISVMAVVRRPRSRGRVMITSPDPRQAPRIDLNFLDDEHDYRILAEGVRKCWQLAHAPKIRDRGEQLVRLDESNIDSEEIMRDYVRISVESAYNGIGTARMGPSTDDGSVVDQDGRLHGVEGLYVADSSIMPAMVRGNTGLTAIMMGERLAARLRGL</sequence>
<dbReference type="PANTHER" id="PTHR11552">
    <property type="entry name" value="GLUCOSE-METHANOL-CHOLINE GMC OXIDOREDUCTASE"/>
    <property type="match status" value="1"/>
</dbReference>
<dbReference type="Proteomes" id="UP001589867">
    <property type="component" value="Unassembled WGS sequence"/>
</dbReference>
<dbReference type="PANTHER" id="PTHR11552:SF147">
    <property type="entry name" value="CHOLINE DEHYDROGENASE, MITOCHONDRIAL"/>
    <property type="match status" value="1"/>
</dbReference>
<comment type="cofactor">
    <cofactor evidence="1">
        <name>FAD</name>
        <dbReference type="ChEBI" id="CHEBI:57692"/>
    </cofactor>
</comment>
<dbReference type="EMBL" id="JBHLUH010000039">
    <property type="protein sequence ID" value="MFC0529855.1"/>
    <property type="molecule type" value="Genomic_DNA"/>
</dbReference>
<feature type="domain" description="Glucose-methanol-choline oxidoreductase N-terminal" evidence="5">
    <location>
        <begin position="8"/>
        <end position="299"/>
    </location>
</feature>
<dbReference type="Pfam" id="PF05199">
    <property type="entry name" value="GMC_oxred_C"/>
    <property type="match status" value="1"/>
</dbReference>
<keyword evidence="8" id="KW-1185">Reference proteome</keyword>
<dbReference type="SUPFAM" id="SSF54373">
    <property type="entry name" value="FAD-linked reductases, C-terminal domain"/>
    <property type="match status" value="1"/>
</dbReference>
<evidence type="ECO:0000313" key="8">
    <source>
        <dbReference type="Proteomes" id="UP001589867"/>
    </source>
</evidence>
<evidence type="ECO:0000256" key="3">
    <source>
        <dbReference type="ARBA" id="ARBA00022630"/>
    </source>
</evidence>
<comment type="caution">
    <text evidence="7">The sequence shown here is derived from an EMBL/GenBank/DDBJ whole genome shotgun (WGS) entry which is preliminary data.</text>
</comment>
<protein>
    <submittedName>
        <fullName evidence="7">GMC family oxidoreductase</fullName>
    </submittedName>
</protein>
<dbReference type="InterPro" id="IPR012132">
    <property type="entry name" value="GMC_OxRdtase"/>
</dbReference>
<accession>A0ABV6M582</accession>
<comment type="similarity">
    <text evidence="2">Belongs to the GMC oxidoreductase family.</text>
</comment>
<evidence type="ECO:0000256" key="1">
    <source>
        <dbReference type="ARBA" id="ARBA00001974"/>
    </source>
</evidence>
<dbReference type="Pfam" id="PF00732">
    <property type="entry name" value="GMC_oxred_N"/>
    <property type="match status" value="1"/>
</dbReference>
<gene>
    <name evidence="7" type="ORF">ACFFIA_19530</name>
</gene>
<evidence type="ECO:0000313" key="7">
    <source>
        <dbReference type="EMBL" id="MFC0529855.1"/>
    </source>
</evidence>
<evidence type="ECO:0000256" key="2">
    <source>
        <dbReference type="ARBA" id="ARBA00010790"/>
    </source>
</evidence>
<keyword evidence="4" id="KW-0274">FAD</keyword>
<dbReference type="SUPFAM" id="SSF51905">
    <property type="entry name" value="FAD/NAD(P)-binding domain"/>
    <property type="match status" value="1"/>
</dbReference>
<organism evidence="7 8">
    <name type="scientific">Phytohabitans kaempferiae</name>
    <dbReference type="NCBI Taxonomy" id="1620943"/>
    <lineage>
        <taxon>Bacteria</taxon>
        <taxon>Bacillati</taxon>
        <taxon>Actinomycetota</taxon>
        <taxon>Actinomycetes</taxon>
        <taxon>Micromonosporales</taxon>
        <taxon>Micromonosporaceae</taxon>
    </lineage>
</organism>
<feature type="domain" description="Glucose-methanol-choline oxidoreductase C-terminal" evidence="6">
    <location>
        <begin position="372"/>
        <end position="508"/>
    </location>
</feature>
<keyword evidence="3" id="KW-0285">Flavoprotein</keyword>
<dbReference type="PIRSF" id="PIRSF000137">
    <property type="entry name" value="Alcohol_oxidase"/>
    <property type="match status" value="1"/>
</dbReference>
<reference evidence="7 8" key="1">
    <citation type="submission" date="2024-09" db="EMBL/GenBank/DDBJ databases">
        <authorList>
            <person name="Sun Q."/>
            <person name="Mori K."/>
        </authorList>
    </citation>
    <scope>NUCLEOTIDE SEQUENCE [LARGE SCALE GENOMIC DNA]</scope>
    <source>
        <strain evidence="7 8">TBRC 3947</strain>
    </source>
</reference>
<evidence type="ECO:0000259" key="5">
    <source>
        <dbReference type="Pfam" id="PF00732"/>
    </source>
</evidence>